<dbReference type="Gene3D" id="3.90.1200.10">
    <property type="match status" value="1"/>
</dbReference>
<dbReference type="SUPFAM" id="SSF56112">
    <property type="entry name" value="Protein kinase-like (PK-like)"/>
    <property type="match status" value="1"/>
</dbReference>
<comment type="caution">
    <text evidence="2">The sequence shown here is derived from an EMBL/GenBank/DDBJ whole genome shotgun (WGS) entry which is preliminary data.</text>
</comment>
<protein>
    <submittedName>
        <fullName evidence="2">Aminoglycoside phosphotransferase family protein</fullName>
    </submittedName>
</protein>
<dbReference type="InterPro" id="IPR011009">
    <property type="entry name" value="Kinase-like_dom_sf"/>
</dbReference>
<accession>A0ABW8ZVL7</accession>
<dbReference type="Pfam" id="PF01636">
    <property type="entry name" value="APH"/>
    <property type="match status" value="1"/>
</dbReference>
<dbReference type="EMBL" id="JAQQFN010000020">
    <property type="protein sequence ID" value="MFL9886214.1"/>
    <property type="molecule type" value="Genomic_DNA"/>
</dbReference>
<evidence type="ECO:0000313" key="2">
    <source>
        <dbReference type="EMBL" id="MFL9886214.1"/>
    </source>
</evidence>
<gene>
    <name evidence="2" type="ORF">PQR66_24450</name>
</gene>
<dbReference type="RefSeq" id="WP_408330099.1">
    <property type="nucleotide sequence ID" value="NZ_JAQQFH010000013.1"/>
</dbReference>
<keyword evidence="3" id="KW-1185">Reference proteome</keyword>
<name>A0ABW8ZVL7_9BURK</name>
<evidence type="ECO:0000259" key="1">
    <source>
        <dbReference type="Pfam" id="PF01636"/>
    </source>
</evidence>
<organism evidence="2 3">
    <name type="scientific">Paraburkholderia agricolaris</name>
    <dbReference type="NCBI Taxonomy" id="2152888"/>
    <lineage>
        <taxon>Bacteria</taxon>
        <taxon>Pseudomonadati</taxon>
        <taxon>Pseudomonadota</taxon>
        <taxon>Betaproteobacteria</taxon>
        <taxon>Burkholderiales</taxon>
        <taxon>Burkholderiaceae</taxon>
        <taxon>Paraburkholderia</taxon>
    </lineage>
</organism>
<proteinExistence type="predicted"/>
<feature type="domain" description="Aminoglycoside phosphotransferase" evidence="1">
    <location>
        <begin position="32"/>
        <end position="224"/>
    </location>
</feature>
<reference evidence="2 3" key="1">
    <citation type="journal article" date="2024" name="Chem. Sci.">
        <title>Discovery of megapolipeptins by genome mining of a Burkholderiales bacteria collection.</title>
        <authorList>
            <person name="Paulo B.S."/>
            <person name="Recchia M.J.J."/>
            <person name="Lee S."/>
            <person name="Fergusson C.H."/>
            <person name="Romanowski S.B."/>
            <person name="Hernandez A."/>
            <person name="Krull N."/>
            <person name="Liu D.Y."/>
            <person name="Cavanagh H."/>
            <person name="Bos A."/>
            <person name="Gray C.A."/>
            <person name="Murphy B.T."/>
            <person name="Linington R.G."/>
            <person name="Eustaquio A.S."/>
        </authorList>
    </citation>
    <scope>NUCLEOTIDE SEQUENCE [LARGE SCALE GENOMIC DNA]</scope>
    <source>
        <strain evidence="2 3">RL16-012-BIC-B</strain>
    </source>
</reference>
<sequence length="299" mass="32780">MREPLAARPRFELTAGTTPLGIGRTSEVFEWSPGWVVKLFRPGYPLLQIELEARLVDHVCHATYENSAFLVPCPGRIVAVSGRHGLLYRRAGGQPMVSAMRQTGCPSPLARCGEQLANLHFAIHRIQAGAHTRLRGLPHQHAKLRWSIEAAPDLPRRLRAAALHALAALELADAADACLCHGDFHPSNVLVCRDGTVSLLDWMSAERGNAFADLAKTSVLLRFGRTSETHVISPHEEAARQQVHDTYVKRYFELAGVPDGPARLARWLPVAATARLSEGIGSAERSALLPLSEELLKEE</sequence>
<dbReference type="Proteomes" id="UP001629249">
    <property type="component" value="Unassembled WGS sequence"/>
</dbReference>
<evidence type="ECO:0000313" key="3">
    <source>
        <dbReference type="Proteomes" id="UP001629249"/>
    </source>
</evidence>
<dbReference type="InterPro" id="IPR002575">
    <property type="entry name" value="Aminoglycoside_PTrfase"/>
</dbReference>